<feature type="chain" id="PRO_5036261449" evidence="2">
    <location>
        <begin position="21"/>
        <end position="295"/>
    </location>
</feature>
<feature type="compositionally biased region" description="Polar residues" evidence="1">
    <location>
        <begin position="143"/>
        <end position="156"/>
    </location>
</feature>
<evidence type="ECO:0000256" key="1">
    <source>
        <dbReference type="SAM" id="MobiDB-lite"/>
    </source>
</evidence>
<evidence type="ECO:0000313" key="3">
    <source>
        <dbReference type="EMBL" id="CAG6621635.1"/>
    </source>
</evidence>
<proteinExistence type="predicted"/>
<dbReference type="EMBL" id="HBUF01222271">
    <property type="protein sequence ID" value="CAG6669931.1"/>
    <property type="molecule type" value="Transcribed_RNA"/>
</dbReference>
<dbReference type="EMBL" id="HBUF01559686">
    <property type="protein sequence ID" value="CAG6761728.1"/>
    <property type="molecule type" value="Transcribed_RNA"/>
</dbReference>
<feature type="signal peptide" evidence="2">
    <location>
        <begin position="1"/>
        <end position="20"/>
    </location>
</feature>
<feature type="region of interest" description="Disordered" evidence="1">
    <location>
        <begin position="139"/>
        <end position="162"/>
    </location>
</feature>
<dbReference type="EMBL" id="HBUF01050619">
    <property type="protein sequence ID" value="CAG6621635.1"/>
    <property type="molecule type" value="Transcribed_RNA"/>
</dbReference>
<dbReference type="EMBL" id="HBUF01344396">
    <property type="protein sequence ID" value="CAG6707684.1"/>
    <property type="molecule type" value="Transcribed_RNA"/>
</dbReference>
<dbReference type="EMBL" id="HBUF01050618">
    <property type="protein sequence ID" value="CAG6621631.1"/>
    <property type="molecule type" value="Transcribed_RNA"/>
</dbReference>
<protein>
    <submittedName>
        <fullName evidence="3">Prohormone-2</fullName>
    </submittedName>
</protein>
<reference evidence="3" key="1">
    <citation type="submission" date="2021-05" db="EMBL/GenBank/DDBJ databases">
        <authorList>
            <person name="Alioto T."/>
            <person name="Alioto T."/>
            <person name="Gomez Garrido J."/>
        </authorList>
    </citation>
    <scope>NUCLEOTIDE SEQUENCE</scope>
</reference>
<dbReference type="EMBL" id="HBUF01050616">
    <property type="protein sequence ID" value="CAG6621621.1"/>
    <property type="molecule type" value="Transcribed_RNA"/>
</dbReference>
<keyword evidence="2" id="KW-0732">Signal</keyword>
<dbReference type="EMBL" id="HBUF01050617">
    <property type="protein sequence ID" value="CAG6621626.1"/>
    <property type="molecule type" value="Transcribed_RNA"/>
</dbReference>
<sequence length="295" mass="34464">MTMLLLQSVCLVLILATVYGLPSTLLEDVKHADLNKPRMNKVKRAQEVIMFGNQQNRAGDGRNNYARADKRGDLEDSGPMEDSRALDEISAYTIPLFNMRDNDLDVEPPRALPFRQNGYLYNQVPEPYFNDYRYLGQRRKRSSYPSRNQMSRNSRVFRSARSPSRAKRDLEIDPEDLFALLALWESERRNNPSPQYQRELMNFPYDQHRKLDPEDVENNEISDGEDLRESGWLDGPIKLPSHKFISQEYYPEWTPALLHQAKQNKEGDHVKTLTELLENAPVREPDVPVRRRFLL</sequence>
<name>A0A8D8M3N4_9HEMI</name>
<dbReference type="AlphaFoldDB" id="A0A8D8M3N4"/>
<organism evidence="3">
    <name type="scientific">Cacopsylla melanoneura</name>
    <dbReference type="NCBI Taxonomy" id="428564"/>
    <lineage>
        <taxon>Eukaryota</taxon>
        <taxon>Metazoa</taxon>
        <taxon>Ecdysozoa</taxon>
        <taxon>Arthropoda</taxon>
        <taxon>Hexapoda</taxon>
        <taxon>Insecta</taxon>
        <taxon>Pterygota</taxon>
        <taxon>Neoptera</taxon>
        <taxon>Paraneoptera</taxon>
        <taxon>Hemiptera</taxon>
        <taxon>Sternorrhyncha</taxon>
        <taxon>Psylloidea</taxon>
        <taxon>Psyllidae</taxon>
        <taxon>Psyllinae</taxon>
        <taxon>Cacopsylla</taxon>
    </lineage>
</organism>
<feature type="region of interest" description="Disordered" evidence="1">
    <location>
        <begin position="54"/>
        <end position="83"/>
    </location>
</feature>
<accession>A0A8D8M3N4</accession>
<evidence type="ECO:0000256" key="2">
    <source>
        <dbReference type="SAM" id="SignalP"/>
    </source>
</evidence>